<evidence type="ECO:0000313" key="4">
    <source>
        <dbReference type="Proteomes" id="UP001295684"/>
    </source>
</evidence>
<name>A0AAD1XY87_EUPCR</name>
<feature type="coiled-coil region" evidence="1">
    <location>
        <begin position="211"/>
        <end position="259"/>
    </location>
</feature>
<dbReference type="Proteomes" id="UP001295684">
    <property type="component" value="Unassembled WGS sequence"/>
</dbReference>
<feature type="compositionally biased region" description="Low complexity" evidence="2">
    <location>
        <begin position="478"/>
        <end position="492"/>
    </location>
</feature>
<feature type="region of interest" description="Disordered" evidence="2">
    <location>
        <begin position="466"/>
        <end position="492"/>
    </location>
</feature>
<protein>
    <recommendedName>
        <fullName evidence="5">Lebercilin domain-containing protein</fullName>
    </recommendedName>
</protein>
<dbReference type="AlphaFoldDB" id="A0AAD1XY87"/>
<accession>A0AAD1XY87</accession>
<evidence type="ECO:0000313" key="3">
    <source>
        <dbReference type="EMBL" id="CAI2381596.1"/>
    </source>
</evidence>
<dbReference type="EMBL" id="CAMPGE010023686">
    <property type="protein sequence ID" value="CAI2381596.1"/>
    <property type="molecule type" value="Genomic_DNA"/>
</dbReference>
<proteinExistence type="predicted"/>
<reference evidence="3" key="1">
    <citation type="submission" date="2023-07" db="EMBL/GenBank/DDBJ databases">
        <authorList>
            <consortium name="AG Swart"/>
            <person name="Singh M."/>
            <person name="Singh A."/>
            <person name="Seah K."/>
            <person name="Emmerich C."/>
        </authorList>
    </citation>
    <scope>NUCLEOTIDE SEQUENCE</scope>
    <source>
        <strain evidence="3">DP1</strain>
    </source>
</reference>
<organism evidence="3 4">
    <name type="scientific">Euplotes crassus</name>
    <dbReference type="NCBI Taxonomy" id="5936"/>
    <lineage>
        <taxon>Eukaryota</taxon>
        <taxon>Sar</taxon>
        <taxon>Alveolata</taxon>
        <taxon>Ciliophora</taxon>
        <taxon>Intramacronucleata</taxon>
        <taxon>Spirotrichea</taxon>
        <taxon>Hypotrichia</taxon>
        <taxon>Euplotida</taxon>
        <taxon>Euplotidae</taxon>
        <taxon>Moneuplotes</taxon>
    </lineage>
</organism>
<keyword evidence="4" id="KW-1185">Reference proteome</keyword>
<feature type="compositionally biased region" description="Polar residues" evidence="2">
    <location>
        <begin position="1"/>
        <end position="15"/>
    </location>
</feature>
<feature type="coiled-coil region" evidence="1">
    <location>
        <begin position="84"/>
        <end position="114"/>
    </location>
</feature>
<feature type="region of interest" description="Disordered" evidence="2">
    <location>
        <begin position="1"/>
        <end position="25"/>
    </location>
</feature>
<evidence type="ECO:0008006" key="5">
    <source>
        <dbReference type="Google" id="ProtNLM"/>
    </source>
</evidence>
<evidence type="ECO:0000256" key="1">
    <source>
        <dbReference type="SAM" id="Coils"/>
    </source>
</evidence>
<keyword evidence="1" id="KW-0175">Coiled coil</keyword>
<gene>
    <name evidence="3" type="ORF">ECRASSUSDP1_LOCUS23053</name>
</gene>
<sequence>MTTKKITTITPSEVSQHPKIPPNFSKKVKRPQIMFSGDFNSAMIPELPIVSVKHKATISPGFQKARVLKNSKDSDKFAITELNKSCAQKEISQLKKLNKKLVDEKCRLEEELLMLRQKETVQSMLLQINPKINSSKDSEIQHSLKHFTHKLKSIKDMEISMNKMKKSFTNQIEELQESLSYALQQTSLISQTKDHSISDLGKIIEKTKAKRHDDKKKIKWLKKKLDKLEKEYDKLADVHNQLRKDNQNLQSRHKSLEKTHKKDLDLIKDMSKKLYKMEAEGDLINLNPYDLHMKIRYYETQLDQKDQESIAMFKELKTIRGYLEVLGISEEELVKSAKTGYLNLNSFNAENFNMSYVKKKNNSQCKKPEKIRRNKSSRFIDSEKSSKSIFRHSKSNFCENTEDSQTRINCSETSSITGEVPQNTLSIPKFQMGLPQSRSRIHDFGQRSPTSNLDLLKHLEKVREASHPGQYPMNPRLSVHSSSSISSTDSFTFPSRKRNYDKKLKTTLIPKHLIE</sequence>
<comment type="caution">
    <text evidence="3">The sequence shown here is derived from an EMBL/GenBank/DDBJ whole genome shotgun (WGS) entry which is preliminary data.</text>
</comment>
<evidence type="ECO:0000256" key="2">
    <source>
        <dbReference type="SAM" id="MobiDB-lite"/>
    </source>
</evidence>